<accession>X1QE02</accession>
<name>X1QE02_9ZZZZ</name>
<comment type="caution">
    <text evidence="1">The sequence shown here is derived from an EMBL/GenBank/DDBJ whole genome shotgun (WGS) entry which is preliminary data.</text>
</comment>
<protein>
    <submittedName>
        <fullName evidence="1">Uncharacterized protein</fullName>
    </submittedName>
</protein>
<organism evidence="1">
    <name type="scientific">marine sediment metagenome</name>
    <dbReference type="NCBI Taxonomy" id="412755"/>
    <lineage>
        <taxon>unclassified sequences</taxon>
        <taxon>metagenomes</taxon>
        <taxon>ecological metagenomes</taxon>
    </lineage>
</organism>
<dbReference type="EMBL" id="BARV01033339">
    <property type="protein sequence ID" value="GAI49250.1"/>
    <property type="molecule type" value="Genomic_DNA"/>
</dbReference>
<proteinExistence type="predicted"/>
<reference evidence="1" key="1">
    <citation type="journal article" date="2014" name="Front. Microbiol.">
        <title>High frequency of phylogenetically diverse reductive dehalogenase-homologous genes in deep subseafloor sedimentary metagenomes.</title>
        <authorList>
            <person name="Kawai M."/>
            <person name="Futagami T."/>
            <person name="Toyoda A."/>
            <person name="Takaki Y."/>
            <person name="Nishi S."/>
            <person name="Hori S."/>
            <person name="Arai W."/>
            <person name="Tsubouchi T."/>
            <person name="Morono Y."/>
            <person name="Uchiyama I."/>
            <person name="Ito T."/>
            <person name="Fujiyama A."/>
            <person name="Inagaki F."/>
            <person name="Takami H."/>
        </authorList>
    </citation>
    <scope>NUCLEOTIDE SEQUENCE</scope>
    <source>
        <strain evidence="1">Expedition CK06-06</strain>
    </source>
</reference>
<sequence length="203" mass="21902">MAKVKAPLFGFGASGAIGKALVYFGWKGIDVVREYVVPVNPKSTKQVAQRNLLTAAVLEFHAAAYDDDDITAWKLFASTFPTPRTGFNAMVRAHLYAALGAGIWVRMHDVTVVPLAGGGATVTALSAHLNLSQLLCFYGYSKTGRILSVIADSADGTTATWTIPALTEGKEVYLDLRTHTVTYKEKNYPQGRTGIYHYTALAA</sequence>
<feature type="non-terminal residue" evidence="1">
    <location>
        <position position="203"/>
    </location>
</feature>
<dbReference type="AlphaFoldDB" id="X1QE02"/>
<gene>
    <name evidence="1" type="ORF">S06H3_52416</name>
</gene>
<evidence type="ECO:0000313" key="1">
    <source>
        <dbReference type="EMBL" id="GAI49250.1"/>
    </source>
</evidence>